<evidence type="ECO:0000256" key="4">
    <source>
        <dbReference type="ARBA" id="ARBA00022670"/>
    </source>
</evidence>
<evidence type="ECO:0000256" key="2">
    <source>
        <dbReference type="ARBA" id="ARBA00007447"/>
    </source>
</evidence>
<keyword evidence="8 11" id="KW-1015">Disulfide bond</keyword>
<dbReference type="InterPro" id="IPR001461">
    <property type="entry name" value="Aspartic_peptidase_A1"/>
</dbReference>
<gene>
    <name evidence="14" type="primary">APR1</name>
    <name evidence="14" type="ORF">H4219_002197</name>
</gene>
<keyword evidence="5" id="KW-0732">Signal</keyword>
<keyword evidence="4 12" id="KW-0645">Protease</keyword>
<keyword evidence="15" id="KW-1185">Reference proteome</keyword>
<dbReference type="EC" id="3.4.23.25" evidence="14"/>
<evidence type="ECO:0000256" key="1">
    <source>
        <dbReference type="ARBA" id="ARBA00004116"/>
    </source>
</evidence>
<dbReference type="Pfam" id="PF00026">
    <property type="entry name" value="Asp"/>
    <property type="match status" value="1"/>
</dbReference>
<comment type="subcellular location">
    <subcellularLocation>
        <location evidence="1">Vacuole</location>
    </subcellularLocation>
</comment>
<evidence type="ECO:0000256" key="6">
    <source>
        <dbReference type="ARBA" id="ARBA00022750"/>
    </source>
</evidence>
<sequence>MKLLYSAIYFSALAATAISAKVLTIPLKKIEESPQDALRRYANTGRHVAQKYFGVGKEMSQNAADLQNQILPYSEDGVVPYGVPISNFMNAQYYGEITLGTPEQSFKVVFDTGSSNLWVPSTKCTSIACFFHTRYDNTQSSSYKANGTEFAIRYGTGEMEGFISNDVLKVGDIEIKGQDFAEATKEPGLTFAFGRFDGIFGLGYDTISVKHVVPPFYNMVNQGLVEKPVFSFYLTDQNSDSGPGEMVLGGINHDHYTGELKWAKIRRRGYWEVDLKSIKFGDEELELDSTGAAIDTGSSLLVLPQTLADLINRNIGAKKNWSGQYTVDCDKIPGLPELSLKLGDNTFTLSAEDYILNVQGQCISGFMGMDIPPPMGPLWIIGDVFLRKFYTVYDLENDRVGFAPAK</sequence>
<dbReference type="Gene3D" id="2.40.70.10">
    <property type="entry name" value="Acid Proteases"/>
    <property type="match status" value="2"/>
</dbReference>
<evidence type="ECO:0000313" key="14">
    <source>
        <dbReference type="EMBL" id="KAJ1919043.1"/>
    </source>
</evidence>
<dbReference type="OrthoDB" id="771136at2759"/>
<dbReference type="PANTHER" id="PTHR47966:SF51">
    <property type="entry name" value="BETA-SITE APP-CLEAVING ENZYME, ISOFORM A-RELATED"/>
    <property type="match status" value="1"/>
</dbReference>
<comment type="caution">
    <text evidence="14">The sequence shown here is derived from an EMBL/GenBank/DDBJ whole genome shotgun (WGS) entry which is preliminary data.</text>
</comment>
<evidence type="ECO:0000313" key="15">
    <source>
        <dbReference type="Proteomes" id="UP001150538"/>
    </source>
</evidence>
<dbReference type="FunFam" id="2.40.70.10:FF:000036">
    <property type="entry name" value="Vacuolar aspartic protease"/>
    <property type="match status" value="1"/>
</dbReference>
<comment type="similarity">
    <text evidence="2 12">Belongs to the peptidase A1 family.</text>
</comment>
<evidence type="ECO:0000259" key="13">
    <source>
        <dbReference type="PROSITE" id="PS51767"/>
    </source>
</evidence>
<accession>A0A9W7ZXY6</accession>
<proteinExistence type="inferred from homology"/>
<feature type="active site" evidence="10">
    <location>
        <position position="295"/>
    </location>
</feature>
<feature type="disulfide bond" evidence="11">
    <location>
        <begin position="329"/>
        <end position="362"/>
    </location>
</feature>
<dbReference type="EMBL" id="JANBPU010000033">
    <property type="protein sequence ID" value="KAJ1919043.1"/>
    <property type="molecule type" value="Genomic_DNA"/>
</dbReference>
<name>A0A9W7ZXY6_9FUNG</name>
<dbReference type="PRINTS" id="PR00792">
    <property type="entry name" value="PEPSIN"/>
</dbReference>
<dbReference type="InterPro" id="IPR033121">
    <property type="entry name" value="PEPTIDASE_A1"/>
</dbReference>
<reference evidence="14" key="1">
    <citation type="submission" date="2022-07" db="EMBL/GenBank/DDBJ databases">
        <title>Phylogenomic reconstructions and comparative analyses of Kickxellomycotina fungi.</title>
        <authorList>
            <person name="Reynolds N.K."/>
            <person name="Stajich J.E."/>
            <person name="Barry K."/>
            <person name="Grigoriev I.V."/>
            <person name="Crous P."/>
            <person name="Smith M.E."/>
        </authorList>
    </citation>
    <scope>NUCLEOTIDE SEQUENCE</scope>
    <source>
        <strain evidence="14">NBRC 100468</strain>
    </source>
</reference>
<dbReference type="PROSITE" id="PS00141">
    <property type="entry name" value="ASP_PROTEASE"/>
    <property type="match status" value="2"/>
</dbReference>
<feature type="domain" description="Peptidase A1" evidence="13">
    <location>
        <begin position="93"/>
        <end position="403"/>
    </location>
</feature>
<evidence type="ECO:0000256" key="12">
    <source>
        <dbReference type="RuleBase" id="RU000454"/>
    </source>
</evidence>
<dbReference type="PROSITE" id="PS51767">
    <property type="entry name" value="PEPTIDASE_A1"/>
    <property type="match status" value="1"/>
</dbReference>
<evidence type="ECO:0000256" key="5">
    <source>
        <dbReference type="ARBA" id="ARBA00022729"/>
    </source>
</evidence>
<organism evidence="14 15">
    <name type="scientific">Mycoemilia scoparia</name>
    <dbReference type="NCBI Taxonomy" id="417184"/>
    <lineage>
        <taxon>Eukaryota</taxon>
        <taxon>Fungi</taxon>
        <taxon>Fungi incertae sedis</taxon>
        <taxon>Zoopagomycota</taxon>
        <taxon>Kickxellomycotina</taxon>
        <taxon>Kickxellomycetes</taxon>
        <taxon>Kickxellales</taxon>
        <taxon>Kickxellaceae</taxon>
        <taxon>Mycoemilia</taxon>
    </lineage>
</organism>
<dbReference type="SUPFAM" id="SSF50630">
    <property type="entry name" value="Acid proteases"/>
    <property type="match status" value="1"/>
</dbReference>
<keyword evidence="3" id="KW-0926">Vacuole</keyword>
<feature type="active site" evidence="10">
    <location>
        <position position="111"/>
    </location>
</feature>
<evidence type="ECO:0000256" key="10">
    <source>
        <dbReference type="PIRSR" id="PIRSR601461-1"/>
    </source>
</evidence>
<evidence type="ECO:0000256" key="3">
    <source>
        <dbReference type="ARBA" id="ARBA00022554"/>
    </source>
</evidence>
<dbReference type="Proteomes" id="UP001150538">
    <property type="component" value="Unassembled WGS sequence"/>
</dbReference>
<evidence type="ECO:0000256" key="11">
    <source>
        <dbReference type="PIRSR" id="PIRSR601461-2"/>
    </source>
</evidence>
<dbReference type="GO" id="GO:0006508">
    <property type="term" value="P:proteolysis"/>
    <property type="evidence" value="ECO:0007669"/>
    <property type="project" value="UniProtKB-KW"/>
</dbReference>
<dbReference type="PANTHER" id="PTHR47966">
    <property type="entry name" value="BETA-SITE APP-CLEAVING ENZYME, ISOFORM A-RELATED"/>
    <property type="match status" value="1"/>
</dbReference>
<evidence type="ECO:0000256" key="9">
    <source>
        <dbReference type="ARBA" id="ARBA00023180"/>
    </source>
</evidence>
<feature type="disulfide bond" evidence="11">
    <location>
        <begin position="124"/>
        <end position="129"/>
    </location>
</feature>
<evidence type="ECO:0000256" key="7">
    <source>
        <dbReference type="ARBA" id="ARBA00022801"/>
    </source>
</evidence>
<dbReference type="InterPro" id="IPR001969">
    <property type="entry name" value="Aspartic_peptidase_AS"/>
</dbReference>
<keyword evidence="7 12" id="KW-0378">Hydrolase</keyword>
<dbReference type="InterPro" id="IPR021109">
    <property type="entry name" value="Peptidase_aspartic_dom_sf"/>
</dbReference>
<dbReference type="FunFam" id="2.40.70.10:FF:000002">
    <property type="entry name" value="Vacuolar aspartic proteinase"/>
    <property type="match status" value="1"/>
</dbReference>
<keyword evidence="9" id="KW-0325">Glycoprotein</keyword>
<evidence type="ECO:0000256" key="8">
    <source>
        <dbReference type="ARBA" id="ARBA00023157"/>
    </source>
</evidence>
<protein>
    <submittedName>
        <fullName evidence="14">Aspartic proteinase</fullName>
        <ecNumber evidence="14">3.4.23.25</ecNumber>
    </submittedName>
</protein>
<dbReference type="GO" id="GO:0005773">
    <property type="term" value="C:vacuole"/>
    <property type="evidence" value="ECO:0007669"/>
    <property type="project" value="UniProtKB-SubCell"/>
</dbReference>
<keyword evidence="6 12" id="KW-0064">Aspartyl protease</keyword>
<dbReference type="GO" id="GO:0004190">
    <property type="term" value="F:aspartic-type endopeptidase activity"/>
    <property type="evidence" value="ECO:0007669"/>
    <property type="project" value="UniProtKB-KW"/>
</dbReference>
<dbReference type="AlphaFoldDB" id="A0A9W7ZXY6"/>